<keyword evidence="2" id="KW-1185">Reference proteome</keyword>
<accession>A0A0A2V078</accession>
<dbReference type="Proteomes" id="UP000002059">
    <property type="component" value="Partially assembled WGS sequence"/>
</dbReference>
<dbReference type="AlphaFoldDB" id="A0A0A2V078"/>
<organism evidence="1 2">
    <name type="scientific">Paracoccidioides lutzii (strain ATCC MYA-826 / Pb01)</name>
    <name type="common">Paracoccidioides brasiliensis</name>
    <dbReference type="NCBI Taxonomy" id="502779"/>
    <lineage>
        <taxon>Eukaryota</taxon>
        <taxon>Fungi</taxon>
        <taxon>Dikarya</taxon>
        <taxon>Ascomycota</taxon>
        <taxon>Pezizomycotina</taxon>
        <taxon>Eurotiomycetes</taxon>
        <taxon>Eurotiomycetidae</taxon>
        <taxon>Onygenales</taxon>
        <taxon>Ajellomycetaceae</taxon>
        <taxon>Paracoccidioides</taxon>
    </lineage>
</organism>
<dbReference type="GeneID" id="26970877"/>
<protein>
    <submittedName>
        <fullName evidence="1">Uncharacterized protein</fullName>
    </submittedName>
</protein>
<name>A0A0A2V078_PARBA</name>
<dbReference type="KEGG" id="pbl:PAAG_12115"/>
<dbReference type="RefSeq" id="XP_015702719.1">
    <property type="nucleotide sequence ID" value="XM_015847644.1"/>
</dbReference>
<dbReference type="EMBL" id="KN294007">
    <property type="protein sequence ID" value="KGQ01171.1"/>
    <property type="molecule type" value="Genomic_DNA"/>
</dbReference>
<proteinExistence type="predicted"/>
<dbReference type="VEuPathDB" id="FungiDB:PAAG_12115"/>
<evidence type="ECO:0000313" key="1">
    <source>
        <dbReference type="EMBL" id="KGQ01171.1"/>
    </source>
</evidence>
<dbReference type="HOGENOM" id="CLU_2705496_0_0_1"/>
<evidence type="ECO:0000313" key="2">
    <source>
        <dbReference type="Proteomes" id="UP000002059"/>
    </source>
</evidence>
<gene>
    <name evidence="1" type="ORF">PAAG_12115</name>
</gene>
<reference evidence="1 2" key="1">
    <citation type="journal article" date="2011" name="PLoS Genet.">
        <title>Comparative genomic analysis of human fungal pathogens causing paracoccidioidomycosis.</title>
        <authorList>
            <person name="Desjardins C.A."/>
            <person name="Champion M.D."/>
            <person name="Holder J.W."/>
            <person name="Muszewska A."/>
            <person name="Goldberg J."/>
            <person name="Bailao A.M."/>
            <person name="Brigido M.M."/>
            <person name="Ferreira M.E."/>
            <person name="Garcia A.M."/>
            <person name="Grynberg M."/>
            <person name="Gujja S."/>
            <person name="Heiman D.I."/>
            <person name="Henn M.R."/>
            <person name="Kodira C.D."/>
            <person name="Leon-Narvaez H."/>
            <person name="Longo L.V."/>
            <person name="Ma L.J."/>
            <person name="Malavazi I."/>
            <person name="Matsuo A.L."/>
            <person name="Morais F.V."/>
            <person name="Pereira M."/>
            <person name="Rodriguez-Brito S."/>
            <person name="Sakthikumar S."/>
            <person name="Salem-Izacc S.M."/>
            <person name="Sykes S.M."/>
            <person name="Teixeira M.M."/>
            <person name="Vallejo M.C."/>
            <person name="Walter M.E."/>
            <person name="Yandava C."/>
            <person name="Young S."/>
            <person name="Zeng Q."/>
            <person name="Zucker J."/>
            <person name="Felipe M.S."/>
            <person name="Goldman G.H."/>
            <person name="Haas B.J."/>
            <person name="McEwen J.G."/>
            <person name="Nino-Vega G."/>
            <person name="Puccia R."/>
            <person name="San-Blas G."/>
            <person name="Soares C.M."/>
            <person name="Birren B.W."/>
            <person name="Cuomo C.A."/>
        </authorList>
    </citation>
    <scope>NUCLEOTIDE SEQUENCE [LARGE SCALE GENOMIC DNA]</scope>
    <source>
        <strain evidence="2">ATCC MYA-826 / Pb01</strain>
    </source>
</reference>
<sequence>MNHRGATRLVSGIRPGNEHTREVSVVLDVGTVLQLPTEPIKVISLGDEESRLYNNPWRPSFSRTSMDLAAFGD</sequence>